<sequence>MHATTTSLDSPVKSNRRVQPVVLTIALVVGAITAVVLVLTTIDPWFPNIGIFAGSADLHVYRDAGFRVQHDLPLYGGPVLLGHLYTYTPFSALVFVPAARIPANWVDEFVMATNMCLLVVCIVLCWRMLGYRLTPKLVGASALLALCFTFLEPIRTTLFYGQVNIGLMLLVLWDFSRKDDSRIKGIGVGLAAAIKLTPGYFVAYSLALRQWRAAAVAVGTFVASIAVGWLVLPDDSRAYWTEKFFEADRVAFPTHPANQSLRGVIAHLIGHQAPGVVWFPLAAGIALLSLYVSVRLHRDGERLLALALCGMTAAAVSPFSWSHHWIWFVPLLVWIAHRALSNPRWWLAGVAIYLPAAAWSWQYSDDFAVVGLFMYPPWWSTIDILMNIYMIMFVFILAGAVIGVRRRAATPRESFRSPGTPKRLTTPGSRGQ</sequence>
<keyword evidence="6 9" id="KW-0472">Membrane</keyword>
<dbReference type="GO" id="GO:0005886">
    <property type="term" value="C:plasma membrane"/>
    <property type="evidence" value="ECO:0007669"/>
    <property type="project" value="UniProtKB-SubCell"/>
</dbReference>
<proteinExistence type="inferred from homology"/>
<name>A0A848KJ55_9NOCA</name>
<keyword evidence="3" id="KW-0808">Transferase</keyword>
<gene>
    <name evidence="10" type="ORF">FGL95_27250</name>
</gene>
<dbReference type="AlphaFoldDB" id="A0A848KJ55"/>
<dbReference type="EMBL" id="VCQU01000012">
    <property type="protein sequence ID" value="NMN98735.1"/>
    <property type="molecule type" value="Genomic_DNA"/>
</dbReference>
<feature type="transmembrane region" description="Helical" evidence="9">
    <location>
        <begin position="187"/>
        <end position="207"/>
    </location>
</feature>
<feature type="transmembrane region" description="Helical" evidence="9">
    <location>
        <begin position="213"/>
        <end position="232"/>
    </location>
</feature>
<feature type="transmembrane region" description="Helical" evidence="9">
    <location>
        <begin position="304"/>
        <end position="333"/>
    </location>
</feature>
<protein>
    <submittedName>
        <fullName evidence="10">DUF2029 domain-containing protein</fullName>
    </submittedName>
</protein>
<accession>A0A848KJ55</accession>
<keyword evidence="2" id="KW-1003">Cell membrane</keyword>
<dbReference type="GO" id="GO:0016758">
    <property type="term" value="F:hexosyltransferase activity"/>
    <property type="evidence" value="ECO:0007669"/>
    <property type="project" value="InterPro"/>
</dbReference>
<comment type="similarity">
    <text evidence="7">Belongs to the glycosyltransferase 87 family.</text>
</comment>
<feature type="transmembrane region" description="Helical" evidence="9">
    <location>
        <begin position="21"/>
        <end position="42"/>
    </location>
</feature>
<organism evidence="10 11">
    <name type="scientific">Antrihabitans stalactiti</name>
    <dbReference type="NCBI Taxonomy" id="2584121"/>
    <lineage>
        <taxon>Bacteria</taxon>
        <taxon>Bacillati</taxon>
        <taxon>Actinomycetota</taxon>
        <taxon>Actinomycetes</taxon>
        <taxon>Mycobacteriales</taxon>
        <taxon>Nocardiaceae</taxon>
        <taxon>Antrihabitans</taxon>
    </lineage>
</organism>
<evidence type="ECO:0000256" key="4">
    <source>
        <dbReference type="ARBA" id="ARBA00022692"/>
    </source>
</evidence>
<keyword evidence="4 9" id="KW-0812">Transmembrane</keyword>
<feature type="transmembrane region" description="Helical" evidence="9">
    <location>
        <begin position="109"/>
        <end position="126"/>
    </location>
</feature>
<reference evidence="10 11" key="1">
    <citation type="submission" date="2019-05" db="EMBL/GenBank/DDBJ databases">
        <authorList>
            <person name="Lee S.D."/>
        </authorList>
    </citation>
    <scope>NUCLEOTIDE SEQUENCE [LARGE SCALE GENOMIC DNA]</scope>
    <source>
        <strain evidence="10 11">YC2-7</strain>
    </source>
</reference>
<comment type="subcellular location">
    <subcellularLocation>
        <location evidence="1">Cell membrane</location>
        <topology evidence="1">Multi-pass membrane protein</topology>
    </subcellularLocation>
</comment>
<evidence type="ECO:0000256" key="8">
    <source>
        <dbReference type="SAM" id="MobiDB-lite"/>
    </source>
</evidence>
<feature type="transmembrane region" description="Helical" evidence="9">
    <location>
        <begin position="345"/>
        <end position="364"/>
    </location>
</feature>
<dbReference type="Proteomes" id="UP000535543">
    <property type="component" value="Unassembled WGS sequence"/>
</dbReference>
<evidence type="ECO:0000313" key="11">
    <source>
        <dbReference type="Proteomes" id="UP000535543"/>
    </source>
</evidence>
<keyword evidence="5 9" id="KW-1133">Transmembrane helix</keyword>
<evidence type="ECO:0000256" key="7">
    <source>
        <dbReference type="ARBA" id="ARBA00024033"/>
    </source>
</evidence>
<reference evidence="10 11" key="2">
    <citation type="submission" date="2020-06" db="EMBL/GenBank/DDBJ databases">
        <title>Antribacter stalactiti gen. nov., sp. nov., a new member of the family Nacardiaceae isolated from a cave.</title>
        <authorList>
            <person name="Kim I.S."/>
        </authorList>
    </citation>
    <scope>NUCLEOTIDE SEQUENCE [LARGE SCALE GENOMIC DNA]</scope>
    <source>
        <strain evidence="10 11">YC2-7</strain>
    </source>
</reference>
<evidence type="ECO:0000256" key="9">
    <source>
        <dbReference type="SAM" id="Phobius"/>
    </source>
</evidence>
<feature type="transmembrane region" description="Helical" evidence="9">
    <location>
        <begin position="157"/>
        <end position="175"/>
    </location>
</feature>
<keyword evidence="11" id="KW-1185">Reference proteome</keyword>
<dbReference type="Pfam" id="PF09594">
    <property type="entry name" value="GT87"/>
    <property type="match status" value="1"/>
</dbReference>
<evidence type="ECO:0000256" key="5">
    <source>
        <dbReference type="ARBA" id="ARBA00022989"/>
    </source>
</evidence>
<evidence type="ECO:0000256" key="2">
    <source>
        <dbReference type="ARBA" id="ARBA00022475"/>
    </source>
</evidence>
<feature type="region of interest" description="Disordered" evidence="8">
    <location>
        <begin position="412"/>
        <end position="432"/>
    </location>
</feature>
<evidence type="ECO:0000256" key="3">
    <source>
        <dbReference type="ARBA" id="ARBA00022679"/>
    </source>
</evidence>
<feature type="transmembrane region" description="Helical" evidence="9">
    <location>
        <begin position="384"/>
        <end position="404"/>
    </location>
</feature>
<comment type="caution">
    <text evidence="10">The sequence shown here is derived from an EMBL/GenBank/DDBJ whole genome shotgun (WGS) entry which is preliminary data.</text>
</comment>
<evidence type="ECO:0000256" key="1">
    <source>
        <dbReference type="ARBA" id="ARBA00004651"/>
    </source>
</evidence>
<evidence type="ECO:0000313" key="10">
    <source>
        <dbReference type="EMBL" id="NMN98735.1"/>
    </source>
</evidence>
<evidence type="ECO:0000256" key="6">
    <source>
        <dbReference type="ARBA" id="ARBA00023136"/>
    </source>
</evidence>
<feature type="transmembrane region" description="Helical" evidence="9">
    <location>
        <begin position="275"/>
        <end position="292"/>
    </location>
</feature>
<dbReference type="InterPro" id="IPR018584">
    <property type="entry name" value="GT87"/>
</dbReference>